<feature type="region of interest" description="Disordered" evidence="1">
    <location>
        <begin position="112"/>
        <end position="137"/>
    </location>
</feature>
<proteinExistence type="predicted"/>
<dbReference type="PANTHER" id="PTHR31865">
    <property type="entry name" value="OSJNBA0071G03.3 PROTEIN"/>
    <property type="match status" value="1"/>
</dbReference>
<dbReference type="AlphaFoldDB" id="A0A835SCL2"/>
<evidence type="ECO:0000313" key="2">
    <source>
        <dbReference type="EMBL" id="KAG0503731.1"/>
    </source>
</evidence>
<dbReference type="Proteomes" id="UP000639772">
    <property type="component" value="Chromosome 1"/>
</dbReference>
<sequence>MADPIPPPTFRHRPLLKHLSWSPDMEREEAWERRKDLYRARRFSGRQSVRSVTEDDLDEIRGCIDLGIVFGDESAERIGEILPALDLYLSVRRDFIPSHRVAHRRRIRHPSKDLPLGTPFRSSPQISSKSAQGDIPPKYLLVATE</sequence>
<dbReference type="InterPro" id="IPR012881">
    <property type="entry name" value="DUF1685"/>
</dbReference>
<dbReference type="EMBL" id="JADCNM010000001">
    <property type="protein sequence ID" value="KAG0503731.1"/>
    <property type="molecule type" value="Genomic_DNA"/>
</dbReference>
<comment type="caution">
    <text evidence="2">The sequence shown here is derived from an EMBL/GenBank/DDBJ whole genome shotgun (WGS) entry which is preliminary data.</text>
</comment>
<dbReference type="OrthoDB" id="641808at2759"/>
<protein>
    <submittedName>
        <fullName evidence="2">Uncharacterized protein</fullName>
    </submittedName>
</protein>
<name>A0A835SCL2_VANPL</name>
<organism evidence="2 3">
    <name type="scientific">Vanilla planifolia</name>
    <name type="common">Vanilla</name>
    <dbReference type="NCBI Taxonomy" id="51239"/>
    <lineage>
        <taxon>Eukaryota</taxon>
        <taxon>Viridiplantae</taxon>
        <taxon>Streptophyta</taxon>
        <taxon>Embryophyta</taxon>
        <taxon>Tracheophyta</taxon>
        <taxon>Spermatophyta</taxon>
        <taxon>Magnoliopsida</taxon>
        <taxon>Liliopsida</taxon>
        <taxon>Asparagales</taxon>
        <taxon>Orchidaceae</taxon>
        <taxon>Vanilloideae</taxon>
        <taxon>Vanilleae</taxon>
        <taxon>Vanilla</taxon>
    </lineage>
</organism>
<dbReference type="Pfam" id="PF07939">
    <property type="entry name" value="DUF1685"/>
    <property type="match status" value="1"/>
</dbReference>
<gene>
    <name evidence="2" type="ORF">HPP92_003803</name>
</gene>
<evidence type="ECO:0000256" key="1">
    <source>
        <dbReference type="SAM" id="MobiDB-lite"/>
    </source>
</evidence>
<evidence type="ECO:0000313" key="3">
    <source>
        <dbReference type="Proteomes" id="UP000639772"/>
    </source>
</evidence>
<dbReference type="PANTHER" id="PTHR31865:SF1">
    <property type="entry name" value="INSERTASE, PUTATIVE (DUF1685)-RELATED"/>
    <property type="match status" value="1"/>
</dbReference>
<reference evidence="2 3" key="1">
    <citation type="journal article" date="2020" name="Nat. Food">
        <title>A phased Vanilla planifolia genome enables genetic improvement of flavour and production.</title>
        <authorList>
            <person name="Hasing T."/>
            <person name="Tang H."/>
            <person name="Brym M."/>
            <person name="Khazi F."/>
            <person name="Huang T."/>
            <person name="Chambers A.H."/>
        </authorList>
    </citation>
    <scope>NUCLEOTIDE SEQUENCE [LARGE SCALE GENOMIC DNA]</scope>
    <source>
        <tissue evidence="2">Leaf</tissue>
    </source>
</reference>
<accession>A0A835SCL2</accession>
<feature type="compositionally biased region" description="Polar residues" evidence="1">
    <location>
        <begin position="120"/>
        <end position="131"/>
    </location>
</feature>